<keyword evidence="3" id="KW-1185">Reference proteome</keyword>
<dbReference type="EMBL" id="JACEIK010005755">
    <property type="protein sequence ID" value="MCE0482152.1"/>
    <property type="molecule type" value="Genomic_DNA"/>
</dbReference>
<protein>
    <submittedName>
        <fullName evidence="2">Uncharacterized protein</fullName>
    </submittedName>
</protein>
<evidence type="ECO:0000256" key="1">
    <source>
        <dbReference type="SAM" id="MobiDB-lite"/>
    </source>
</evidence>
<name>A0ABS8VSW6_DATST</name>
<sequence length="125" mass="14177">MMSEIPRVLKHRIDDGVGSWCILEYYAWLTMGGPLARASTAGIPGISGDRRERQIAMELVHILPISTHLYQQVIPSSLDHLIQPVDHNNNMEEDPIEPTETIEEDPKEYLEIYDPRDGGIMIPPM</sequence>
<evidence type="ECO:0000313" key="2">
    <source>
        <dbReference type="EMBL" id="MCE0482152.1"/>
    </source>
</evidence>
<feature type="region of interest" description="Disordered" evidence="1">
    <location>
        <begin position="86"/>
        <end position="105"/>
    </location>
</feature>
<evidence type="ECO:0000313" key="3">
    <source>
        <dbReference type="Proteomes" id="UP000823775"/>
    </source>
</evidence>
<dbReference type="Proteomes" id="UP000823775">
    <property type="component" value="Unassembled WGS sequence"/>
</dbReference>
<feature type="compositionally biased region" description="Acidic residues" evidence="1">
    <location>
        <begin position="91"/>
        <end position="105"/>
    </location>
</feature>
<reference evidence="2 3" key="1">
    <citation type="journal article" date="2021" name="BMC Genomics">
        <title>Datura genome reveals duplications of psychoactive alkaloid biosynthetic genes and high mutation rate following tissue culture.</title>
        <authorList>
            <person name="Rajewski A."/>
            <person name="Carter-House D."/>
            <person name="Stajich J."/>
            <person name="Litt A."/>
        </authorList>
    </citation>
    <scope>NUCLEOTIDE SEQUENCE [LARGE SCALE GENOMIC DNA]</scope>
    <source>
        <strain evidence="2">AR-01</strain>
    </source>
</reference>
<organism evidence="2 3">
    <name type="scientific">Datura stramonium</name>
    <name type="common">Jimsonweed</name>
    <name type="synonym">Common thornapple</name>
    <dbReference type="NCBI Taxonomy" id="4076"/>
    <lineage>
        <taxon>Eukaryota</taxon>
        <taxon>Viridiplantae</taxon>
        <taxon>Streptophyta</taxon>
        <taxon>Embryophyta</taxon>
        <taxon>Tracheophyta</taxon>
        <taxon>Spermatophyta</taxon>
        <taxon>Magnoliopsida</taxon>
        <taxon>eudicotyledons</taxon>
        <taxon>Gunneridae</taxon>
        <taxon>Pentapetalae</taxon>
        <taxon>asterids</taxon>
        <taxon>lamiids</taxon>
        <taxon>Solanales</taxon>
        <taxon>Solanaceae</taxon>
        <taxon>Solanoideae</taxon>
        <taxon>Datureae</taxon>
        <taxon>Datura</taxon>
    </lineage>
</organism>
<comment type="caution">
    <text evidence="2">The sequence shown here is derived from an EMBL/GenBank/DDBJ whole genome shotgun (WGS) entry which is preliminary data.</text>
</comment>
<gene>
    <name evidence="2" type="ORF">HAX54_040599</name>
</gene>
<accession>A0ABS8VSW6</accession>
<proteinExistence type="predicted"/>